<evidence type="ECO:0000313" key="2">
    <source>
        <dbReference type="Proteomes" id="UP000003120"/>
    </source>
</evidence>
<dbReference type="EMBL" id="ALKK01000066">
    <property type="protein sequence ID" value="EJU15985.1"/>
    <property type="molecule type" value="Genomic_DNA"/>
</dbReference>
<gene>
    <name evidence="1" type="ORF">HMPREF1127_1442</name>
</gene>
<evidence type="ECO:0000313" key="1">
    <source>
        <dbReference type="EMBL" id="EJU15985.1"/>
    </source>
</evidence>
<dbReference type="Proteomes" id="UP000003120">
    <property type="component" value="Unassembled WGS sequence"/>
</dbReference>
<proteinExistence type="predicted"/>
<protein>
    <submittedName>
        <fullName evidence="1">Uncharacterized protein</fullName>
    </submittedName>
</protein>
<name>A0AAN3VUS7_9FUSO</name>
<sequence length="37" mass="4471">MFEKNDIDFFLYSGYNVSVMKNKKLKKKEGRRVKCLL</sequence>
<accession>A0AAN3VUS7</accession>
<organism evidence="1 2">
    <name type="scientific">Fusobacterium necrophorum subsp. funduliforme Fnf 1007</name>
    <dbReference type="NCBI Taxonomy" id="1161424"/>
    <lineage>
        <taxon>Bacteria</taxon>
        <taxon>Fusobacteriati</taxon>
        <taxon>Fusobacteriota</taxon>
        <taxon>Fusobacteriia</taxon>
        <taxon>Fusobacteriales</taxon>
        <taxon>Fusobacteriaceae</taxon>
        <taxon>Fusobacterium</taxon>
    </lineage>
</organism>
<comment type="caution">
    <text evidence="1">The sequence shown here is derived from an EMBL/GenBank/DDBJ whole genome shotgun (WGS) entry which is preliminary data.</text>
</comment>
<reference evidence="1 2" key="1">
    <citation type="submission" date="2012-07" db="EMBL/GenBank/DDBJ databases">
        <authorList>
            <person name="Durkin A.S."/>
            <person name="McCorrison J."/>
            <person name="Torralba M."/>
            <person name="Gillis M."/>
            <person name="Methe B."/>
            <person name="Sutton G."/>
            <person name="Nelson K.E."/>
        </authorList>
    </citation>
    <scope>NUCLEOTIDE SEQUENCE [LARGE SCALE GENOMIC DNA]</scope>
    <source>
        <strain evidence="1 2">Fnf 1007</strain>
    </source>
</reference>
<dbReference type="AlphaFoldDB" id="A0AAN3VUS7"/>